<dbReference type="AlphaFoldDB" id="A0A0A9CTY6"/>
<sequence length="63" mass="7166">MVPNPWGTSRKSARVDIAKSGVTFRISYHTVNIFLVPAKSNRFQSSTKWHSKYNCVVNILNRG</sequence>
<organism evidence="1">
    <name type="scientific">Arundo donax</name>
    <name type="common">Giant reed</name>
    <name type="synonym">Donax arundinaceus</name>
    <dbReference type="NCBI Taxonomy" id="35708"/>
    <lineage>
        <taxon>Eukaryota</taxon>
        <taxon>Viridiplantae</taxon>
        <taxon>Streptophyta</taxon>
        <taxon>Embryophyta</taxon>
        <taxon>Tracheophyta</taxon>
        <taxon>Spermatophyta</taxon>
        <taxon>Magnoliopsida</taxon>
        <taxon>Liliopsida</taxon>
        <taxon>Poales</taxon>
        <taxon>Poaceae</taxon>
        <taxon>PACMAD clade</taxon>
        <taxon>Arundinoideae</taxon>
        <taxon>Arundineae</taxon>
        <taxon>Arundo</taxon>
    </lineage>
</organism>
<dbReference type="EMBL" id="GBRH01221040">
    <property type="protein sequence ID" value="JAD76855.1"/>
    <property type="molecule type" value="Transcribed_RNA"/>
</dbReference>
<name>A0A0A9CTY6_ARUDO</name>
<evidence type="ECO:0000313" key="1">
    <source>
        <dbReference type="EMBL" id="JAD76855.1"/>
    </source>
</evidence>
<reference evidence="1" key="2">
    <citation type="journal article" date="2015" name="Data Brief">
        <title>Shoot transcriptome of the giant reed, Arundo donax.</title>
        <authorList>
            <person name="Barrero R.A."/>
            <person name="Guerrero F.D."/>
            <person name="Moolhuijzen P."/>
            <person name="Goolsby J.A."/>
            <person name="Tidwell J."/>
            <person name="Bellgard S.E."/>
            <person name="Bellgard M.I."/>
        </authorList>
    </citation>
    <scope>NUCLEOTIDE SEQUENCE</scope>
    <source>
        <tissue evidence="1">Shoot tissue taken approximately 20 cm above the soil surface</tissue>
    </source>
</reference>
<reference evidence="1" key="1">
    <citation type="submission" date="2014-09" db="EMBL/GenBank/DDBJ databases">
        <authorList>
            <person name="Magalhaes I.L.F."/>
            <person name="Oliveira U."/>
            <person name="Santos F.R."/>
            <person name="Vidigal T.H.D.A."/>
            <person name="Brescovit A.D."/>
            <person name="Santos A.J."/>
        </authorList>
    </citation>
    <scope>NUCLEOTIDE SEQUENCE</scope>
    <source>
        <tissue evidence="1">Shoot tissue taken approximately 20 cm above the soil surface</tissue>
    </source>
</reference>
<accession>A0A0A9CTY6</accession>
<proteinExistence type="predicted"/>
<protein>
    <submittedName>
        <fullName evidence="1">Uncharacterized protein</fullName>
    </submittedName>
</protein>